<dbReference type="RefSeq" id="WP_141108007.1">
    <property type="nucleotide sequence ID" value="NZ_FOKJ01000023.1"/>
</dbReference>
<feature type="region of interest" description="Disordered" evidence="1">
    <location>
        <begin position="98"/>
        <end position="139"/>
    </location>
</feature>
<evidence type="ECO:0008006" key="4">
    <source>
        <dbReference type="Google" id="ProtNLM"/>
    </source>
</evidence>
<protein>
    <recommendedName>
        <fullName evidence="4">DnaT DNA-binding domain-containing protein</fullName>
    </recommendedName>
</protein>
<feature type="region of interest" description="Disordered" evidence="1">
    <location>
        <begin position="151"/>
        <end position="179"/>
    </location>
</feature>
<dbReference type="EMBL" id="FOKJ01000023">
    <property type="protein sequence ID" value="SFB19681.1"/>
    <property type="molecule type" value="Genomic_DNA"/>
</dbReference>
<feature type="compositionally biased region" description="Low complexity" evidence="1">
    <location>
        <begin position="152"/>
        <end position="165"/>
    </location>
</feature>
<accession>A0A1I0Z294</accession>
<dbReference type="Proteomes" id="UP000198861">
    <property type="component" value="Unassembled WGS sequence"/>
</dbReference>
<keyword evidence="3" id="KW-1185">Reference proteome</keyword>
<sequence>MARARNIKPGFFANEDLAECDPLARIMFAGLWCLADREGRLEDRPKRIRAELLPYDACDADDLLGQLQEHGFVLRYELGGQRYIQVLNFCKHQNPHVKEAKSTIPAPAGNEQAPDEHSASPVHAPDEHQNSPADSLIPDSLIPESLQEHVAADAPTAAQAQAQAEDAGEPVQPKAQRAKRLPADWTLPAEWLAWALADRPEFPEAAMVREGEKFADHWHAASGKNAAKLDWLATWRNWVRNARLPQNVRAFPQPQQSRFTNLPPVNAEEIRAKAAENAKLGVRRANF</sequence>
<gene>
    <name evidence="2" type="ORF">SAMN04244571_01748</name>
</gene>
<evidence type="ECO:0000256" key="1">
    <source>
        <dbReference type="SAM" id="MobiDB-lite"/>
    </source>
</evidence>
<reference evidence="2 3" key="1">
    <citation type="submission" date="2016-10" db="EMBL/GenBank/DDBJ databases">
        <authorList>
            <person name="Varghese N."/>
            <person name="Submissions S."/>
        </authorList>
    </citation>
    <scope>NUCLEOTIDE SEQUENCE [LARGE SCALE GENOMIC DNA]</scope>
    <source>
        <strain evidence="2 3">DSM 282</strain>
    </source>
</reference>
<evidence type="ECO:0000313" key="3">
    <source>
        <dbReference type="Proteomes" id="UP000198861"/>
    </source>
</evidence>
<evidence type="ECO:0000313" key="2">
    <source>
        <dbReference type="EMBL" id="SFB19681.1"/>
    </source>
</evidence>
<name>A0A1I0Z294_9GAMM</name>
<feature type="compositionally biased region" description="Basic and acidic residues" evidence="1">
    <location>
        <begin position="114"/>
        <end position="129"/>
    </location>
</feature>
<organism evidence="2 3">
    <name type="scientific">Azotobacter beijerinckii</name>
    <dbReference type="NCBI Taxonomy" id="170623"/>
    <lineage>
        <taxon>Bacteria</taxon>
        <taxon>Pseudomonadati</taxon>
        <taxon>Pseudomonadota</taxon>
        <taxon>Gammaproteobacteria</taxon>
        <taxon>Pseudomonadales</taxon>
        <taxon>Pseudomonadaceae</taxon>
        <taxon>Azotobacter</taxon>
    </lineage>
</organism>
<comment type="caution">
    <text evidence="2">The sequence shown here is derived from an EMBL/GenBank/DDBJ whole genome shotgun (WGS) entry which is preliminary data.</text>
</comment>
<proteinExistence type="predicted"/>